<evidence type="ECO:0000256" key="3">
    <source>
        <dbReference type="ARBA" id="ARBA00022723"/>
    </source>
</evidence>
<evidence type="ECO:0000313" key="9">
    <source>
        <dbReference type="Proteomes" id="UP000256964"/>
    </source>
</evidence>
<evidence type="ECO:0000256" key="6">
    <source>
        <dbReference type="RuleBase" id="RU003653"/>
    </source>
</evidence>
<evidence type="ECO:0000256" key="5">
    <source>
        <dbReference type="HAMAP-Rule" id="MF_03174"/>
    </source>
</evidence>
<evidence type="ECO:0000259" key="7">
    <source>
        <dbReference type="Pfam" id="PF00557"/>
    </source>
</evidence>
<dbReference type="EMBL" id="KZ857382">
    <property type="protein sequence ID" value="RDX55328.1"/>
    <property type="molecule type" value="Genomic_DNA"/>
</dbReference>
<dbReference type="Pfam" id="PF00557">
    <property type="entry name" value="Peptidase_M24"/>
    <property type="match status" value="1"/>
</dbReference>
<dbReference type="SUPFAM" id="SSF55920">
    <property type="entry name" value="Creatinase/aminopeptidase"/>
    <property type="match status" value="1"/>
</dbReference>
<feature type="binding site" evidence="5">
    <location>
        <position position="342"/>
    </location>
    <ligand>
        <name>a divalent metal cation</name>
        <dbReference type="ChEBI" id="CHEBI:60240"/>
        <label>2</label>
        <note>catalytic</note>
    </ligand>
</feature>
<dbReference type="Gene3D" id="3.90.230.10">
    <property type="entry name" value="Creatinase/methionine aminopeptidase superfamily"/>
    <property type="match status" value="1"/>
</dbReference>
<comment type="similarity">
    <text evidence="5">Belongs to the peptidase M24A family. Methionine aminopeptidase type 1 subfamily.</text>
</comment>
<proteinExistence type="inferred from homology"/>
<dbReference type="HAMAP" id="MF_01974">
    <property type="entry name" value="MetAP_1"/>
    <property type="match status" value="1"/>
</dbReference>
<evidence type="ECO:0000313" key="8">
    <source>
        <dbReference type="EMBL" id="RDX55328.1"/>
    </source>
</evidence>
<dbReference type="GO" id="GO:0046872">
    <property type="term" value="F:metal ion binding"/>
    <property type="evidence" value="ECO:0007669"/>
    <property type="project" value="UniProtKB-UniRule"/>
</dbReference>
<dbReference type="CDD" id="cd01086">
    <property type="entry name" value="MetAP1"/>
    <property type="match status" value="1"/>
</dbReference>
<comment type="function">
    <text evidence="6">Cotranslationally removes the N-terminal methionine from nascent proteins. The N-terminal methionine is often cleaved when the second residue in the primary sequence is small and uncharged (Met-Ala-, Cys, Gly, Pro, Ser, Thr, or Val).</text>
</comment>
<dbReference type="Proteomes" id="UP000256964">
    <property type="component" value="Unassembled WGS sequence"/>
</dbReference>
<feature type="binding site" evidence="5">
    <location>
        <position position="342"/>
    </location>
    <ligand>
        <name>a divalent metal cation</name>
        <dbReference type="ChEBI" id="CHEBI:60240"/>
        <label>1</label>
    </ligand>
</feature>
<dbReference type="PANTHER" id="PTHR43330">
    <property type="entry name" value="METHIONINE AMINOPEPTIDASE"/>
    <property type="match status" value="1"/>
</dbReference>
<dbReference type="GO" id="GO:0070006">
    <property type="term" value="F:metalloaminopeptidase activity"/>
    <property type="evidence" value="ECO:0007669"/>
    <property type="project" value="UniProtKB-UniRule"/>
</dbReference>
<feature type="domain" description="Peptidase M24" evidence="7">
    <location>
        <begin position="121"/>
        <end position="349"/>
    </location>
</feature>
<evidence type="ECO:0000256" key="4">
    <source>
        <dbReference type="ARBA" id="ARBA00022801"/>
    </source>
</evidence>
<dbReference type="GO" id="GO:0006508">
    <property type="term" value="P:proteolysis"/>
    <property type="evidence" value="ECO:0007669"/>
    <property type="project" value="UniProtKB-KW"/>
</dbReference>
<keyword evidence="4 5" id="KW-0378">Hydrolase</keyword>
<feature type="binding site" evidence="5">
    <location>
        <position position="213"/>
    </location>
    <ligand>
        <name>a divalent metal cation</name>
        <dbReference type="ChEBI" id="CHEBI:60240"/>
        <label>2</label>
        <note>catalytic</note>
    </ligand>
</feature>
<dbReference type="AlphaFoldDB" id="A0A371DS68"/>
<feature type="binding site" evidence="5">
    <location>
        <position position="213"/>
    </location>
    <ligand>
        <name>a divalent metal cation</name>
        <dbReference type="ChEBI" id="CHEBI:60240"/>
        <label>1</label>
    </ligand>
</feature>
<evidence type="ECO:0000256" key="1">
    <source>
        <dbReference type="ARBA" id="ARBA00022438"/>
    </source>
</evidence>
<feature type="binding site" evidence="5">
    <location>
        <position position="278"/>
    </location>
    <ligand>
        <name>a divalent metal cation</name>
        <dbReference type="ChEBI" id="CHEBI:60240"/>
        <label>2</label>
        <note>catalytic</note>
    </ligand>
</feature>
<gene>
    <name evidence="8" type="ORF">OH76DRAFT_1396712</name>
</gene>
<dbReference type="PRINTS" id="PR00599">
    <property type="entry name" value="MAPEPTIDASE"/>
</dbReference>
<accession>A0A371DS68</accession>
<dbReference type="OrthoDB" id="3209743at2759"/>
<dbReference type="GO" id="GO:0004239">
    <property type="term" value="F:initiator methionyl aminopeptidase activity"/>
    <property type="evidence" value="ECO:0007669"/>
    <property type="project" value="UniProtKB-UniRule"/>
</dbReference>
<feature type="binding site" evidence="5">
    <location>
        <position position="285"/>
    </location>
    <ligand>
        <name>substrate</name>
    </ligand>
</feature>
<keyword evidence="9" id="KW-1185">Reference proteome</keyword>
<organism evidence="8 9">
    <name type="scientific">Lentinus brumalis</name>
    <dbReference type="NCBI Taxonomy" id="2498619"/>
    <lineage>
        <taxon>Eukaryota</taxon>
        <taxon>Fungi</taxon>
        <taxon>Dikarya</taxon>
        <taxon>Basidiomycota</taxon>
        <taxon>Agaricomycotina</taxon>
        <taxon>Agaricomycetes</taxon>
        <taxon>Polyporales</taxon>
        <taxon>Polyporaceae</taxon>
        <taxon>Lentinus</taxon>
    </lineage>
</organism>
<evidence type="ECO:0000256" key="2">
    <source>
        <dbReference type="ARBA" id="ARBA00022670"/>
    </source>
</evidence>
<dbReference type="InterPro" id="IPR000994">
    <property type="entry name" value="Pept_M24"/>
</dbReference>
<dbReference type="STRING" id="139420.A0A371DS68"/>
<sequence>MRLLGSLSRPLARASSSRIAARATRLQPPGFRRLVSSPASHDPVQTEPSEHDLRYGYYDVILPEEPFVYGTSHIIPRGVPPQIARPPYVPDPVNPDVATSLEGPAATARKLITDPQDLLPLRRAAQLAAKTLRFAGTLTQIGRTTDEIDAEVHEFILAHGAYPSPLLYKGFPKSCCTSVNNIITHGIPDDRPLQDGDIMNVDVTVYLDGFHGDTSRTFLIGDVVRDEKGRELVNVTEAALEAGIAACGPGRPFKGIAQAIRDVLRGKDFSVVPMFSGHGIGREFHRQPWIYHAVNDEPGVMEPGDCFTVEPAIVQGDDPSGVTYPDGWTVSTENCARAAQAEHMVLITDAGAEVLTRAS</sequence>
<name>A0A371DS68_9APHY</name>
<comment type="catalytic activity">
    <reaction evidence="5 6">
        <text>Release of N-terminal amino acids, preferentially methionine, from peptides and arylamides.</text>
        <dbReference type="EC" id="3.4.11.18"/>
    </reaction>
</comment>
<dbReference type="PANTHER" id="PTHR43330:SF8">
    <property type="entry name" value="METHIONINE AMINOPEPTIDASE 1D, MITOCHONDRIAL"/>
    <property type="match status" value="1"/>
</dbReference>
<reference evidence="8 9" key="1">
    <citation type="journal article" date="2018" name="Biotechnol. Biofuels">
        <title>Integrative visual omics of the white-rot fungus Polyporus brumalis exposes the biotechnological potential of its oxidative enzymes for delignifying raw plant biomass.</title>
        <authorList>
            <person name="Miyauchi S."/>
            <person name="Rancon A."/>
            <person name="Drula E."/>
            <person name="Hage H."/>
            <person name="Chaduli D."/>
            <person name="Favel A."/>
            <person name="Grisel S."/>
            <person name="Henrissat B."/>
            <person name="Herpoel-Gimbert I."/>
            <person name="Ruiz-Duenas F.J."/>
            <person name="Chevret D."/>
            <person name="Hainaut M."/>
            <person name="Lin J."/>
            <person name="Wang M."/>
            <person name="Pangilinan J."/>
            <person name="Lipzen A."/>
            <person name="Lesage-Meessen L."/>
            <person name="Navarro D."/>
            <person name="Riley R."/>
            <person name="Grigoriev I.V."/>
            <person name="Zhou S."/>
            <person name="Raouche S."/>
            <person name="Rosso M.N."/>
        </authorList>
    </citation>
    <scope>NUCLEOTIDE SEQUENCE [LARGE SCALE GENOMIC DNA]</scope>
    <source>
        <strain evidence="8 9">BRFM 1820</strain>
    </source>
</reference>
<keyword evidence="3 5" id="KW-0479">Metal-binding</keyword>
<feature type="binding site" evidence="5">
    <location>
        <position position="310"/>
    </location>
    <ligand>
        <name>a divalent metal cation</name>
        <dbReference type="ChEBI" id="CHEBI:60240"/>
        <label>2</label>
        <note>catalytic</note>
    </ligand>
</feature>
<dbReference type="InterPro" id="IPR001714">
    <property type="entry name" value="Pept_M24_MAP"/>
</dbReference>
<comment type="cofactor">
    <cofactor evidence="5">
        <name>Co(2+)</name>
        <dbReference type="ChEBI" id="CHEBI:48828"/>
    </cofactor>
    <cofactor evidence="5">
        <name>Zn(2+)</name>
        <dbReference type="ChEBI" id="CHEBI:29105"/>
    </cofactor>
    <cofactor evidence="5">
        <name>Mn(2+)</name>
        <dbReference type="ChEBI" id="CHEBI:29035"/>
    </cofactor>
    <cofactor evidence="5">
        <name>Fe(2+)</name>
        <dbReference type="ChEBI" id="CHEBI:29033"/>
    </cofactor>
    <text evidence="5">Binds 2 divalent metal cations per subunit. Has a high-affinity and a low affinity metal-binding site. The true nature of the physiological cofactor is under debate. The enzyme is active with cobalt, zinc, manganese or divalent iron ions. Most likely, methionine aminopeptidases function as mononuclear Fe(2+)-metalloproteases under physiological conditions, and the catalytically relevant metal-binding site has been assigned to the histidine-containing high-affinity site.</text>
</comment>
<dbReference type="InterPro" id="IPR036005">
    <property type="entry name" value="Creatinase/aminopeptidase-like"/>
</dbReference>
<feature type="binding site" evidence="5">
    <location>
        <position position="185"/>
    </location>
    <ligand>
        <name>substrate</name>
    </ligand>
</feature>
<dbReference type="InterPro" id="IPR002467">
    <property type="entry name" value="Pept_M24A_MAP1"/>
</dbReference>
<dbReference type="EC" id="3.4.11.18" evidence="6"/>
<keyword evidence="2 5" id="KW-0645">Protease</keyword>
<dbReference type="NCBIfam" id="TIGR00500">
    <property type="entry name" value="met_pdase_I"/>
    <property type="match status" value="1"/>
</dbReference>
<protein>
    <recommendedName>
        <fullName evidence="6">Methionine aminopeptidase</fullName>
        <ecNumber evidence="6">3.4.11.18</ecNumber>
    </recommendedName>
</protein>
<feature type="binding site" evidence="5">
    <location>
        <position position="202"/>
    </location>
    <ligand>
        <name>a divalent metal cation</name>
        <dbReference type="ChEBI" id="CHEBI:60240"/>
        <label>1</label>
    </ligand>
</feature>
<keyword evidence="1 5" id="KW-0031">Aminopeptidase</keyword>